<organism evidence="1">
    <name type="scientific">uncultured Aureispira sp</name>
    <dbReference type="NCBI Taxonomy" id="1331704"/>
    <lineage>
        <taxon>Bacteria</taxon>
        <taxon>Pseudomonadati</taxon>
        <taxon>Bacteroidota</taxon>
        <taxon>Saprospiria</taxon>
        <taxon>Saprospirales</taxon>
        <taxon>Saprospiraceae</taxon>
        <taxon>Aureispira</taxon>
        <taxon>environmental samples</taxon>
    </lineage>
</organism>
<accession>A0A6S6SGL2</accession>
<protein>
    <submittedName>
        <fullName evidence="1">Uncharacterized protein</fullName>
    </submittedName>
</protein>
<sequence>MSPYGIPLDLLPFGEINENNEDAREGAAILSINLDGFPEVYTNGLILTEIENDKIMICSIPSVVLLKLIAYDDRPENRPNDPLDIDSILKHYPTIEMELIWAEYTFLYEEDKEDLSSELIGIKVLGYEISKLIHENKQLTHRLLSILDKAIDLSSDLAQQMIQDAETETIESKTNTLKKLKEGIQEGLKKYS</sequence>
<name>A0A6S6SGL2_9BACT</name>
<reference evidence="1" key="1">
    <citation type="submission" date="2020-01" db="EMBL/GenBank/DDBJ databases">
        <authorList>
            <person name="Meier V. D."/>
            <person name="Meier V D."/>
        </authorList>
    </citation>
    <scope>NUCLEOTIDE SEQUENCE</scope>
    <source>
        <strain evidence="1">HLG_WM_MAG_10</strain>
    </source>
</reference>
<dbReference type="AlphaFoldDB" id="A0A6S6SGL2"/>
<gene>
    <name evidence="1" type="ORF">HELGO_WM33803</name>
</gene>
<evidence type="ECO:0000313" key="1">
    <source>
        <dbReference type="EMBL" id="CAA6805288.1"/>
    </source>
</evidence>
<proteinExistence type="predicted"/>
<dbReference type="EMBL" id="CACVAQ010000106">
    <property type="protein sequence ID" value="CAA6805288.1"/>
    <property type="molecule type" value="Genomic_DNA"/>
</dbReference>